<accession>A0A415KDC4</accession>
<dbReference type="EMBL" id="QROO01000029">
    <property type="protein sequence ID" value="RHL34302.1"/>
    <property type="molecule type" value="Genomic_DNA"/>
</dbReference>
<reference evidence="1 2" key="1">
    <citation type="submission" date="2018-08" db="EMBL/GenBank/DDBJ databases">
        <title>A genome reference for cultivated species of the human gut microbiota.</title>
        <authorList>
            <person name="Zou Y."/>
            <person name="Xue W."/>
            <person name="Luo G."/>
        </authorList>
    </citation>
    <scope>NUCLEOTIDE SEQUENCE [LARGE SCALE GENOMIC DNA]</scope>
    <source>
        <strain evidence="1 2">AF38-2</strain>
    </source>
</reference>
<organism evidence="1 2">
    <name type="scientific">Bacteroides xylanisolvens</name>
    <dbReference type="NCBI Taxonomy" id="371601"/>
    <lineage>
        <taxon>Bacteria</taxon>
        <taxon>Pseudomonadati</taxon>
        <taxon>Bacteroidota</taxon>
        <taxon>Bacteroidia</taxon>
        <taxon>Bacteroidales</taxon>
        <taxon>Bacteroidaceae</taxon>
        <taxon>Bacteroides</taxon>
    </lineage>
</organism>
<gene>
    <name evidence="1" type="ORF">DW027_19470</name>
</gene>
<evidence type="ECO:0000313" key="1">
    <source>
        <dbReference type="EMBL" id="RHL34302.1"/>
    </source>
</evidence>
<evidence type="ECO:0000313" key="2">
    <source>
        <dbReference type="Proteomes" id="UP000284495"/>
    </source>
</evidence>
<proteinExistence type="predicted"/>
<dbReference type="AlphaFoldDB" id="A0A415KDC4"/>
<protein>
    <submittedName>
        <fullName evidence="1">Uncharacterized protein</fullName>
    </submittedName>
</protein>
<sequence length="72" mass="8662">MLLHILIAMTGLNQMLCMIKQSVSMQKWHAMKFYRHHALCKEHIDEILFNDLYSLWLTTLMKYLIVVVLKRL</sequence>
<dbReference type="Proteomes" id="UP000284495">
    <property type="component" value="Unassembled WGS sequence"/>
</dbReference>
<comment type="caution">
    <text evidence="1">The sequence shown here is derived from an EMBL/GenBank/DDBJ whole genome shotgun (WGS) entry which is preliminary data.</text>
</comment>
<name>A0A415KDC4_9BACE</name>